<proteinExistence type="predicted"/>
<accession>A0A1I2HPV2</accession>
<keyword evidence="2" id="KW-1185">Reference proteome</keyword>
<protein>
    <submittedName>
        <fullName evidence="1">Uncharacterized protein</fullName>
    </submittedName>
</protein>
<name>A0A1I2HPV2_9BACL</name>
<dbReference type="AlphaFoldDB" id="A0A1I2HPV2"/>
<dbReference type="OrthoDB" id="2625026at2"/>
<evidence type="ECO:0000313" key="1">
    <source>
        <dbReference type="EMBL" id="SFF31849.1"/>
    </source>
</evidence>
<gene>
    <name evidence="1" type="ORF">SAMN04487969_12555</name>
</gene>
<reference evidence="2" key="1">
    <citation type="submission" date="2016-10" db="EMBL/GenBank/DDBJ databases">
        <authorList>
            <person name="Varghese N."/>
            <person name="Submissions S."/>
        </authorList>
    </citation>
    <scope>NUCLEOTIDE SEQUENCE [LARGE SCALE GENOMIC DNA]</scope>
    <source>
        <strain evidence="2">CGMCC 1.10223</strain>
    </source>
</reference>
<evidence type="ECO:0000313" key="2">
    <source>
        <dbReference type="Proteomes" id="UP000183410"/>
    </source>
</evidence>
<dbReference type="EMBL" id="FONN01000025">
    <property type="protein sequence ID" value="SFF31849.1"/>
    <property type="molecule type" value="Genomic_DNA"/>
</dbReference>
<dbReference type="RefSeq" id="WP_052737261.1">
    <property type="nucleotide sequence ID" value="NZ_FONN01000025.1"/>
</dbReference>
<organism evidence="1 2">
    <name type="scientific">Paenibacillus algorifonticola</name>
    <dbReference type="NCBI Taxonomy" id="684063"/>
    <lineage>
        <taxon>Bacteria</taxon>
        <taxon>Bacillati</taxon>
        <taxon>Bacillota</taxon>
        <taxon>Bacilli</taxon>
        <taxon>Bacillales</taxon>
        <taxon>Paenibacillaceae</taxon>
        <taxon>Paenibacillus</taxon>
    </lineage>
</organism>
<sequence>MKNKLRDISIDGVDYKYTLSMRVENQTCLHELKIFLKESKIHPFQILIRTWDDPIIGCPLNSGFILANDKHSMPKEAYNLNHPKRVREWILYGLSCGWNGSKTIVIKDGLAAMQEMGYEIDRIQSSASEQT</sequence>
<dbReference type="Proteomes" id="UP000183410">
    <property type="component" value="Unassembled WGS sequence"/>
</dbReference>